<proteinExistence type="predicted"/>
<comment type="caution">
    <text evidence="1">The sequence shown here is derived from an EMBL/GenBank/DDBJ whole genome shotgun (WGS) entry which is preliminary data.</text>
</comment>
<keyword evidence="2" id="KW-1185">Reference proteome</keyword>
<dbReference type="AlphaFoldDB" id="A0A917UJU4"/>
<gene>
    <name evidence="1" type="ORF">GCM10012282_69650</name>
</gene>
<dbReference type="GO" id="GO:0016861">
    <property type="term" value="F:intramolecular oxidoreductase activity, interconverting aldoses and ketoses"/>
    <property type="evidence" value="ECO:0007669"/>
    <property type="project" value="InterPro"/>
</dbReference>
<dbReference type="EMBL" id="BMMU01000034">
    <property type="protein sequence ID" value="GGJ62482.1"/>
    <property type="molecule type" value="Genomic_DNA"/>
</dbReference>
<dbReference type="InterPro" id="IPR021120">
    <property type="entry name" value="KduI/IolB_isomerase"/>
</dbReference>
<reference evidence="1" key="1">
    <citation type="journal article" date="2014" name="Int. J. Syst. Evol. Microbiol.">
        <title>Complete genome sequence of Corynebacterium casei LMG S-19264T (=DSM 44701T), isolated from a smear-ripened cheese.</title>
        <authorList>
            <consortium name="US DOE Joint Genome Institute (JGI-PGF)"/>
            <person name="Walter F."/>
            <person name="Albersmeier A."/>
            <person name="Kalinowski J."/>
            <person name="Ruckert C."/>
        </authorList>
    </citation>
    <scope>NUCLEOTIDE SEQUENCE</scope>
    <source>
        <strain evidence="1">CGMCC 4.7272</strain>
    </source>
</reference>
<dbReference type="Pfam" id="PF04962">
    <property type="entry name" value="KduI"/>
    <property type="match status" value="1"/>
</dbReference>
<accession>A0A917UJU4</accession>
<protein>
    <submittedName>
        <fullName evidence="1">Uncharacterized protein</fullName>
    </submittedName>
</protein>
<dbReference type="Proteomes" id="UP000625682">
    <property type="component" value="Unassembled WGS sequence"/>
</dbReference>
<evidence type="ECO:0000313" key="1">
    <source>
        <dbReference type="EMBL" id="GGJ62482.1"/>
    </source>
</evidence>
<sequence>MTEGYGGCTVRAASGAAHDDFQLLGRKRVFASVIDLAHAPRNARALIASGAGDRFALAGAKCGRRLPARYGPAPEVHLAHPDSTGGHR</sequence>
<reference evidence="1" key="2">
    <citation type="submission" date="2020-09" db="EMBL/GenBank/DDBJ databases">
        <authorList>
            <person name="Sun Q."/>
            <person name="Zhou Y."/>
        </authorList>
    </citation>
    <scope>NUCLEOTIDE SEQUENCE</scope>
    <source>
        <strain evidence="1">CGMCC 4.7272</strain>
    </source>
</reference>
<evidence type="ECO:0000313" key="2">
    <source>
        <dbReference type="Proteomes" id="UP000625682"/>
    </source>
</evidence>
<dbReference type="InterPro" id="IPR014710">
    <property type="entry name" value="RmlC-like_jellyroll"/>
</dbReference>
<dbReference type="Gene3D" id="2.60.120.10">
    <property type="entry name" value="Jelly Rolls"/>
    <property type="match status" value="1"/>
</dbReference>
<organism evidence="1 2">
    <name type="scientific">Streptomyces lacrimifluminis</name>
    <dbReference type="NCBI Taxonomy" id="1500077"/>
    <lineage>
        <taxon>Bacteria</taxon>
        <taxon>Bacillati</taxon>
        <taxon>Actinomycetota</taxon>
        <taxon>Actinomycetes</taxon>
        <taxon>Kitasatosporales</taxon>
        <taxon>Streptomycetaceae</taxon>
        <taxon>Streptomyces</taxon>
    </lineage>
</organism>
<name>A0A917UJU4_9ACTN</name>